<keyword evidence="3" id="KW-1185">Reference proteome</keyword>
<name>A0ABU6X9C3_9FABA</name>
<evidence type="ECO:0000256" key="1">
    <source>
        <dbReference type="SAM" id="MobiDB-lite"/>
    </source>
</evidence>
<dbReference type="Proteomes" id="UP001341840">
    <property type="component" value="Unassembled WGS sequence"/>
</dbReference>
<evidence type="ECO:0000313" key="2">
    <source>
        <dbReference type="EMBL" id="MED6193780.1"/>
    </source>
</evidence>
<feature type="region of interest" description="Disordered" evidence="1">
    <location>
        <begin position="83"/>
        <end position="112"/>
    </location>
</feature>
<comment type="caution">
    <text evidence="2">The sequence shown here is derived from an EMBL/GenBank/DDBJ whole genome shotgun (WGS) entry which is preliminary data.</text>
</comment>
<organism evidence="2 3">
    <name type="scientific">Stylosanthes scabra</name>
    <dbReference type="NCBI Taxonomy" id="79078"/>
    <lineage>
        <taxon>Eukaryota</taxon>
        <taxon>Viridiplantae</taxon>
        <taxon>Streptophyta</taxon>
        <taxon>Embryophyta</taxon>
        <taxon>Tracheophyta</taxon>
        <taxon>Spermatophyta</taxon>
        <taxon>Magnoliopsida</taxon>
        <taxon>eudicotyledons</taxon>
        <taxon>Gunneridae</taxon>
        <taxon>Pentapetalae</taxon>
        <taxon>rosids</taxon>
        <taxon>fabids</taxon>
        <taxon>Fabales</taxon>
        <taxon>Fabaceae</taxon>
        <taxon>Papilionoideae</taxon>
        <taxon>50 kb inversion clade</taxon>
        <taxon>dalbergioids sensu lato</taxon>
        <taxon>Dalbergieae</taxon>
        <taxon>Pterocarpus clade</taxon>
        <taxon>Stylosanthes</taxon>
    </lineage>
</organism>
<reference evidence="2 3" key="1">
    <citation type="journal article" date="2023" name="Plants (Basel)">
        <title>Bridging the Gap: Combining Genomics and Transcriptomics Approaches to Understand Stylosanthes scabra, an Orphan Legume from the Brazilian Caatinga.</title>
        <authorList>
            <person name="Ferreira-Neto J.R.C."/>
            <person name="da Silva M.D."/>
            <person name="Binneck E."/>
            <person name="de Melo N.F."/>
            <person name="da Silva R.H."/>
            <person name="de Melo A.L.T.M."/>
            <person name="Pandolfi V."/>
            <person name="Bustamante F.O."/>
            <person name="Brasileiro-Vidal A.C."/>
            <person name="Benko-Iseppon A.M."/>
        </authorList>
    </citation>
    <scope>NUCLEOTIDE SEQUENCE [LARGE SCALE GENOMIC DNA]</scope>
    <source>
        <tissue evidence="2">Leaves</tissue>
    </source>
</reference>
<evidence type="ECO:0000313" key="3">
    <source>
        <dbReference type="Proteomes" id="UP001341840"/>
    </source>
</evidence>
<feature type="compositionally biased region" description="Polar residues" evidence="1">
    <location>
        <begin position="99"/>
        <end position="109"/>
    </location>
</feature>
<gene>
    <name evidence="2" type="ORF">PIB30_022698</name>
</gene>
<sequence>MGRLQKPRKPHTMRKIITFLRHVSKKKRNAPLNAWITKKHVAAGAQKSGIRLACIKSPEVDRTTRKKAKERVINSQAWLKSLKLPSGGNVTDQPPMPKSSKNNAINKWPTSKEESSKIGKIAIRLHNNPFSAITLGHAVGFVIEGTPSCPKPRISTPFRSPLDNR</sequence>
<dbReference type="EMBL" id="JASCZI010211526">
    <property type="protein sequence ID" value="MED6193780.1"/>
    <property type="molecule type" value="Genomic_DNA"/>
</dbReference>
<proteinExistence type="predicted"/>
<accession>A0ABU6X9C3</accession>
<protein>
    <submittedName>
        <fullName evidence="2">Uncharacterized protein</fullName>
    </submittedName>
</protein>